<sequence>MSANLDKSLDDLVGTRRQSRRRSNNRRVAKPSVGGVKKSKAAKAAPKAAHPAPQAAPAASSKIIVSGLPADVSEANIKEYFMKSAGPVKKVMLTYNQNGTSRGIASIIFSKADTAIKAARELNGLLVDGRPMKIEVVYDASHAPAVPAPKPLTERIAQKSQPKPATAKATKAKGKSNANDKNAGGRAASGRTRGGRNPRGKPKTVEELDAEMVDYFSNENAPAEGNAPTNGTAPQATNGGEDLGMAEIS</sequence>
<dbReference type="SMART" id="SM01218">
    <property type="entry name" value="FoP_duplication"/>
    <property type="match status" value="1"/>
</dbReference>
<evidence type="ECO:0000259" key="4">
    <source>
        <dbReference type="PROSITE" id="PS50102"/>
    </source>
</evidence>
<dbReference type="SUPFAM" id="SSF54928">
    <property type="entry name" value="RNA-binding domain, RBD"/>
    <property type="match status" value="1"/>
</dbReference>
<dbReference type="PROSITE" id="PS50102">
    <property type="entry name" value="RRM"/>
    <property type="match status" value="1"/>
</dbReference>
<evidence type="ECO:0000256" key="3">
    <source>
        <dbReference type="SAM" id="MobiDB-lite"/>
    </source>
</evidence>
<keyword evidence="1 2" id="KW-0694">RNA-binding</keyword>
<dbReference type="InterPro" id="IPR051229">
    <property type="entry name" value="ALYREF_mRNA_export"/>
</dbReference>
<dbReference type="Pfam" id="PF00076">
    <property type="entry name" value="RRM_1"/>
    <property type="match status" value="1"/>
</dbReference>
<evidence type="ECO:0000256" key="1">
    <source>
        <dbReference type="ARBA" id="ARBA00022884"/>
    </source>
</evidence>
<accession>A0A1V6PI92</accession>
<dbReference type="GO" id="GO:0003729">
    <property type="term" value="F:mRNA binding"/>
    <property type="evidence" value="ECO:0007669"/>
    <property type="project" value="TreeGrafter"/>
</dbReference>
<feature type="region of interest" description="Disordered" evidence="3">
    <location>
        <begin position="1"/>
        <end position="56"/>
    </location>
</feature>
<feature type="compositionally biased region" description="Basic residues" evidence="3">
    <location>
        <begin position="193"/>
        <end position="202"/>
    </location>
</feature>
<feature type="compositionally biased region" description="Low complexity" evidence="3">
    <location>
        <begin position="42"/>
        <end position="56"/>
    </location>
</feature>
<dbReference type="Gene3D" id="3.30.70.330">
    <property type="match status" value="1"/>
</dbReference>
<dbReference type="GO" id="GO:0005634">
    <property type="term" value="C:nucleus"/>
    <property type="evidence" value="ECO:0007669"/>
    <property type="project" value="TreeGrafter"/>
</dbReference>
<feature type="compositionally biased region" description="Low complexity" evidence="3">
    <location>
        <begin position="158"/>
        <end position="191"/>
    </location>
</feature>
<dbReference type="PANTHER" id="PTHR19965:SF35">
    <property type="entry name" value="RNA ANNEALING PROTEIN YRA1"/>
    <property type="match status" value="1"/>
</dbReference>
<reference evidence="6" key="1">
    <citation type="journal article" date="2017" name="Nat. Microbiol.">
        <title>Global analysis of biosynthetic gene clusters reveals vast potential of secondary metabolite production in Penicillium species.</title>
        <authorList>
            <person name="Nielsen J.C."/>
            <person name="Grijseels S."/>
            <person name="Prigent S."/>
            <person name="Ji B."/>
            <person name="Dainat J."/>
            <person name="Nielsen K.F."/>
            <person name="Frisvad J.C."/>
            <person name="Workman M."/>
            <person name="Nielsen J."/>
        </authorList>
    </citation>
    <scope>NUCLEOTIDE SEQUENCE [LARGE SCALE GENOMIC DNA]</scope>
    <source>
        <strain evidence="6">IBT 11843</strain>
    </source>
</reference>
<dbReference type="PANTHER" id="PTHR19965">
    <property type="entry name" value="RNA AND EXPORT FACTOR BINDING PROTEIN"/>
    <property type="match status" value="1"/>
</dbReference>
<dbReference type="SMART" id="SM00360">
    <property type="entry name" value="RRM"/>
    <property type="match status" value="1"/>
</dbReference>
<protein>
    <recommendedName>
        <fullName evidence="4">RRM domain-containing protein</fullName>
    </recommendedName>
</protein>
<dbReference type="EMBL" id="MDYL01000004">
    <property type="protein sequence ID" value="OQD76583.1"/>
    <property type="molecule type" value="Genomic_DNA"/>
</dbReference>
<evidence type="ECO:0000313" key="5">
    <source>
        <dbReference type="EMBL" id="OQD76583.1"/>
    </source>
</evidence>
<dbReference type="InterPro" id="IPR035979">
    <property type="entry name" value="RBD_domain_sf"/>
</dbReference>
<dbReference type="STRING" id="69771.A0A1V6PI92"/>
<dbReference type="InterPro" id="IPR000504">
    <property type="entry name" value="RRM_dom"/>
</dbReference>
<feature type="compositionally biased region" description="Polar residues" evidence="3">
    <location>
        <begin position="227"/>
        <end position="238"/>
    </location>
</feature>
<gene>
    <name evidence="5" type="ORF">PENDEC_c004G01756</name>
</gene>
<comment type="caution">
    <text evidence="5">The sequence shown here is derived from an EMBL/GenBank/DDBJ whole genome shotgun (WGS) entry which is preliminary data.</text>
</comment>
<name>A0A1V6PI92_PENDC</name>
<dbReference type="InterPro" id="IPR025715">
    <property type="entry name" value="FoP_C"/>
</dbReference>
<feature type="compositionally biased region" description="Basic residues" evidence="3">
    <location>
        <begin position="17"/>
        <end position="29"/>
    </location>
</feature>
<evidence type="ECO:0000256" key="2">
    <source>
        <dbReference type="PROSITE-ProRule" id="PRU00176"/>
    </source>
</evidence>
<proteinExistence type="predicted"/>
<dbReference type="OMA" id="NEFGPIK"/>
<evidence type="ECO:0000313" key="6">
    <source>
        <dbReference type="Proteomes" id="UP000191522"/>
    </source>
</evidence>
<dbReference type="Proteomes" id="UP000191522">
    <property type="component" value="Unassembled WGS sequence"/>
</dbReference>
<feature type="region of interest" description="Disordered" evidence="3">
    <location>
        <begin position="154"/>
        <end position="249"/>
    </location>
</feature>
<organism evidence="5 6">
    <name type="scientific">Penicillium decumbens</name>
    <dbReference type="NCBI Taxonomy" id="69771"/>
    <lineage>
        <taxon>Eukaryota</taxon>
        <taxon>Fungi</taxon>
        <taxon>Dikarya</taxon>
        <taxon>Ascomycota</taxon>
        <taxon>Pezizomycotina</taxon>
        <taxon>Eurotiomycetes</taxon>
        <taxon>Eurotiomycetidae</taxon>
        <taxon>Eurotiales</taxon>
        <taxon>Aspergillaceae</taxon>
        <taxon>Penicillium</taxon>
    </lineage>
</organism>
<dbReference type="OrthoDB" id="346839at2759"/>
<dbReference type="AlphaFoldDB" id="A0A1V6PI92"/>
<feature type="domain" description="RRM" evidence="4">
    <location>
        <begin position="61"/>
        <end position="139"/>
    </location>
</feature>
<dbReference type="InterPro" id="IPR012677">
    <property type="entry name" value="Nucleotide-bd_a/b_plait_sf"/>
</dbReference>
<keyword evidence="6" id="KW-1185">Reference proteome</keyword>